<name>A0AAQ4DLJ8_AMBAM</name>
<gene>
    <name evidence="1" type="ORF">V5799_034051</name>
</gene>
<protein>
    <submittedName>
        <fullName evidence="1">Uncharacterized protein</fullName>
    </submittedName>
</protein>
<accession>A0AAQ4DLJ8</accession>
<comment type="caution">
    <text evidence="1">The sequence shown here is derived from an EMBL/GenBank/DDBJ whole genome shotgun (WGS) entry which is preliminary data.</text>
</comment>
<proteinExistence type="predicted"/>
<dbReference type="SMART" id="SM00696">
    <property type="entry name" value="DM9"/>
    <property type="match status" value="1"/>
</dbReference>
<dbReference type="PANTHER" id="PTHR31649:SF1">
    <property type="entry name" value="FARNESOIC ACID O-METHYL TRANSFERASE DOMAIN-CONTAINING PROTEIN"/>
    <property type="match status" value="1"/>
</dbReference>
<evidence type="ECO:0000313" key="2">
    <source>
        <dbReference type="Proteomes" id="UP001321473"/>
    </source>
</evidence>
<dbReference type="AlphaFoldDB" id="A0AAQ4DLJ8"/>
<dbReference type="Proteomes" id="UP001321473">
    <property type="component" value="Unassembled WGS sequence"/>
</dbReference>
<organism evidence="1 2">
    <name type="scientific">Amblyomma americanum</name>
    <name type="common">Lone star tick</name>
    <dbReference type="NCBI Taxonomy" id="6943"/>
    <lineage>
        <taxon>Eukaryota</taxon>
        <taxon>Metazoa</taxon>
        <taxon>Ecdysozoa</taxon>
        <taxon>Arthropoda</taxon>
        <taxon>Chelicerata</taxon>
        <taxon>Arachnida</taxon>
        <taxon>Acari</taxon>
        <taxon>Parasitiformes</taxon>
        <taxon>Ixodida</taxon>
        <taxon>Ixodoidea</taxon>
        <taxon>Ixodidae</taxon>
        <taxon>Amblyomminae</taxon>
        <taxon>Amblyomma</taxon>
    </lineage>
</organism>
<dbReference type="Pfam" id="PF11901">
    <property type="entry name" value="DM9"/>
    <property type="match status" value="1"/>
</dbReference>
<keyword evidence="2" id="KW-1185">Reference proteome</keyword>
<dbReference type="InterPro" id="IPR006616">
    <property type="entry name" value="DM9_repeat"/>
</dbReference>
<sequence length="209" mass="22368">MAGFGAFHPQPVCQWVQCHGSRLPSNAVPGGEDCGESIFIGRAMHGGDLVPGKVVPSHDCCYVSYDGTEHSHQEYQSEAPAPGYNAENTGQHQALVVIRIDDVYDKGHFHMLLVYENADLGLQCLPTDAILDGAHHLAPHGVPVTKAKEVVAEAGNILEVQRDLVQAAAEALVLPVHNDVIEHGAFTPSGLHGVREDGEEIEHLLLALA</sequence>
<reference evidence="1 2" key="1">
    <citation type="journal article" date="2023" name="Arcadia Sci">
        <title>De novo assembly of a long-read Amblyomma americanum tick genome.</title>
        <authorList>
            <person name="Chou S."/>
            <person name="Poskanzer K.E."/>
            <person name="Rollins M."/>
            <person name="Thuy-Boun P.S."/>
        </authorList>
    </citation>
    <scope>NUCLEOTIDE SEQUENCE [LARGE SCALE GENOMIC DNA]</scope>
    <source>
        <strain evidence="1">F_SG_1</strain>
        <tissue evidence="1">Salivary glands</tissue>
    </source>
</reference>
<evidence type="ECO:0000313" key="1">
    <source>
        <dbReference type="EMBL" id="KAK8763338.1"/>
    </source>
</evidence>
<dbReference type="EMBL" id="JARKHS020029413">
    <property type="protein sequence ID" value="KAK8763338.1"/>
    <property type="molecule type" value="Genomic_DNA"/>
</dbReference>
<dbReference type="PANTHER" id="PTHR31649">
    <property type="entry name" value="AGAP009604-PA"/>
    <property type="match status" value="1"/>
</dbReference>